<reference evidence="5 6" key="1">
    <citation type="submission" date="2017-10" db="EMBL/GenBank/DDBJ databases">
        <title>Draft genome of Lysinibacillus fusiformis strain Juneja, a laboratory-derived pathogen of Drosophila melanogaster.</title>
        <authorList>
            <person name="Smith B.R."/>
            <person name="Unckless R.L."/>
        </authorList>
    </citation>
    <scope>NUCLEOTIDE SEQUENCE [LARGE SCALE GENOMIC DNA]</scope>
    <source>
        <strain evidence="5 6">Juneja</strain>
    </source>
</reference>
<comment type="caution">
    <text evidence="5">The sequence shown here is derived from an EMBL/GenBank/DDBJ whole genome shotgun (WGS) entry which is preliminary data.</text>
</comment>
<feature type="domain" description="HTH marR-type" evidence="4">
    <location>
        <begin position="7"/>
        <end position="151"/>
    </location>
</feature>
<dbReference type="PANTHER" id="PTHR35790">
    <property type="entry name" value="HTH-TYPE TRANSCRIPTIONAL REGULATOR PCHR"/>
    <property type="match status" value="1"/>
</dbReference>
<evidence type="ECO:0000259" key="4">
    <source>
        <dbReference type="PROSITE" id="PS50995"/>
    </source>
</evidence>
<keyword evidence="3" id="KW-0804">Transcription</keyword>
<evidence type="ECO:0000256" key="2">
    <source>
        <dbReference type="ARBA" id="ARBA00023125"/>
    </source>
</evidence>
<name>A0A2I0V009_9BACI</name>
<dbReference type="InterPro" id="IPR036388">
    <property type="entry name" value="WH-like_DNA-bd_sf"/>
</dbReference>
<evidence type="ECO:0000313" key="5">
    <source>
        <dbReference type="EMBL" id="PKU51653.1"/>
    </source>
</evidence>
<dbReference type="SUPFAM" id="SSF46785">
    <property type="entry name" value="Winged helix' DNA-binding domain"/>
    <property type="match status" value="1"/>
</dbReference>
<protein>
    <submittedName>
        <fullName evidence="5">MarR family transcriptional regulator</fullName>
    </submittedName>
</protein>
<dbReference type="InterPro" id="IPR052067">
    <property type="entry name" value="Metal_resp_HTH_trans_reg"/>
</dbReference>
<dbReference type="GO" id="GO:0003677">
    <property type="term" value="F:DNA binding"/>
    <property type="evidence" value="ECO:0007669"/>
    <property type="project" value="UniProtKB-KW"/>
</dbReference>
<dbReference type="Proteomes" id="UP000234956">
    <property type="component" value="Unassembled WGS sequence"/>
</dbReference>
<dbReference type="PROSITE" id="PS50995">
    <property type="entry name" value="HTH_MARR_2"/>
    <property type="match status" value="1"/>
</dbReference>
<dbReference type="AlphaFoldDB" id="A0A2I0V009"/>
<dbReference type="InterPro" id="IPR036390">
    <property type="entry name" value="WH_DNA-bd_sf"/>
</dbReference>
<dbReference type="PANTHER" id="PTHR35790:SF4">
    <property type="entry name" value="HTH-TYPE TRANSCRIPTIONAL REGULATOR PCHR"/>
    <property type="match status" value="1"/>
</dbReference>
<evidence type="ECO:0000256" key="1">
    <source>
        <dbReference type="ARBA" id="ARBA00023015"/>
    </source>
</evidence>
<gene>
    <name evidence="5" type="ORF">CRI88_13250</name>
</gene>
<keyword evidence="2" id="KW-0238">DNA-binding</keyword>
<keyword evidence="1" id="KW-0805">Transcription regulation</keyword>
<dbReference type="InterPro" id="IPR011991">
    <property type="entry name" value="ArsR-like_HTH"/>
</dbReference>
<dbReference type="Pfam" id="PF01047">
    <property type="entry name" value="MarR"/>
    <property type="match status" value="1"/>
</dbReference>
<sequence>MTQMEKKNDVIEALQRLITERESADRRRKGMKVSQEEAIVSDWTLTQLHIVAAIKEKGKANNITLSETLNVSKPAITKAVKKLLEHNILEKMQQEDNKKEVYYMLTKSGEMLALIHHQLHEQAKNRYLSILNDFNTSELETIIRFLNAITENMKSH</sequence>
<evidence type="ECO:0000313" key="6">
    <source>
        <dbReference type="Proteomes" id="UP000234956"/>
    </source>
</evidence>
<dbReference type="EMBL" id="PDFK01000003">
    <property type="protein sequence ID" value="PKU51653.1"/>
    <property type="molecule type" value="Genomic_DNA"/>
</dbReference>
<dbReference type="GO" id="GO:0003700">
    <property type="term" value="F:DNA-binding transcription factor activity"/>
    <property type="evidence" value="ECO:0007669"/>
    <property type="project" value="InterPro"/>
</dbReference>
<proteinExistence type="predicted"/>
<accession>A0A2I0V009</accession>
<organism evidence="5 6">
    <name type="scientific">Lysinibacillus fusiformis</name>
    <dbReference type="NCBI Taxonomy" id="28031"/>
    <lineage>
        <taxon>Bacteria</taxon>
        <taxon>Bacillati</taxon>
        <taxon>Bacillota</taxon>
        <taxon>Bacilli</taxon>
        <taxon>Bacillales</taxon>
        <taxon>Bacillaceae</taxon>
        <taxon>Lysinibacillus</taxon>
    </lineage>
</organism>
<dbReference type="CDD" id="cd00090">
    <property type="entry name" value="HTH_ARSR"/>
    <property type="match status" value="1"/>
</dbReference>
<dbReference type="SMART" id="SM00347">
    <property type="entry name" value="HTH_MARR"/>
    <property type="match status" value="1"/>
</dbReference>
<evidence type="ECO:0000256" key="3">
    <source>
        <dbReference type="ARBA" id="ARBA00023163"/>
    </source>
</evidence>
<dbReference type="Gene3D" id="6.10.140.1680">
    <property type="match status" value="1"/>
</dbReference>
<dbReference type="Gene3D" id="1.10.10.10">
    <property type="entry name" value="Winged helix-like DNA-binding domain superfamily/Winged helix DNA-binding domain"/>
    <property type="match status" value="1"/>
</dbReference>
<dbReference type="InterPro" id="IPR000835">
    <property type="entry name" value="HTH_MarR-typ"/>
</dbReference>